<accession>A0A5C3NLM3</accession>
<proteinExistence type="predicted"/>
<keyword evidence="3" id="KW-1185">Reference proteome</keyword>
<dbReference type="EMBL" id="ML213506">
    <property type="protein sequence ID" value="TFK54521.1"/>
    <property type="molecule type" value="Genomic_DNA"/>
</dbReference>
<protein>
    <submittedName>
        <fullName evidence="2">Uncharacterized protein</fullName>
    </submittedName>
</protein>
<name>A0A5C3NLM3_9AGAM</name>
<evidence type="ECO:0000313" key="2">
    <source>
        <dbReference type="EMBL" id="TFK54521.1"/>
    </source>
</evidence>
<feature type="region of interest" description="Disordered" evidence="1">
    <location>
        <begin position="80"/>
        <end position="106"/>
    </location>
</feature>
<organism evidence="2 3">
    <name type="scientific">Heliocybe sulcata</name>
    <dbReference type="NCBI Taxonomy" id="5364"/>
    <lineage>
        <taxon>Eukaryota</taxon>
        <taxon>Fungi</taxon>
        <taxon>Dikarya</taxon>
        <taxon>Basidiomycota</taxon>
        <taxon>Agaricomycotina</taxon>
        <taxon>Agaricomycetes</taxon>
        <taxon>Gloeophyllales</taxon>
        <taxon>Gloeophyllaceae</taxon>
        <taxon>Heliocybe</taxon>
    </lineage>
</organism>
<sequence length="106" mass="11285">MVEIVMIRAGYWKFYGELISEGLVNAAPSVGASMSISLEDGMTFEQRDATYGEGEIRIRVPRRLEDASMGATAVPHDERTVVDDVGSGDHDERGGGGGRAAPQSIG</sequence>
<dbReference type="Proteomes" id="UP000305948">
    <property type="component" value="Unassembled WGS sequence"/>
</dbReference>
<reference evidence="2 3" key="1">
    <citation type="journal article" date="2019" name="Nat. Ecol. Evol.">
        <title>Megaphylogeny resolves global patterns of mushroom evolution.</title>
        <authorList>
            <person name="Varga T."/>
            <person name="Krizsan K."/>
            <person name="Foldi C."/>
            <person name="Dima B."/>
            <person name="Sanchez-Garcia M."/>
            <person name="Sanchez-Ramirez S."/>
            <person name="Szollosi G.J."/>
            <person name="Szarkandi J.G."/>
            <person name="Papp V."/>
            <person name="Albert L."/>
            <person name="Andreopoulos W."/>
            <person name="Angelini C."/>
            <person name="Antonin V."/>
            <person name="Barry K.W."/>
            <person name="Bougher N.L."/>
            <person name="Buchanan P."/>
            <person name="Buyck B."/>
            <person name="Bense V."/>
            <person name="Catcheside P."/>
            <person name="Chovatia M."/>
            <person name="Cooper J."/>
            <person name="Damon W."/>
            <person name="Desjardin D."/>
            <person name="Finy P."/>
            <person name="Geml J."/>
            <person name="Haridas S."/>
            <person name="Hughes K."/>
            <person name="Justo A."/>
            <person name="Karasinski D."/>
            <person name="Kautmanova I."/>
            <person name="Kiss B."/>
            <person name="Kocsube S."/>
            <person name="Kotiranta H."/>
            <person name="LaButti K.M."/>
            <person name="Lechner B.E."/>
            <person name="Liimatainen K."/>
            <person name="Lipzen A."/>
            <person name="Lukacs Z."/>
            <person name="Mihaltcheva S."/>
            <person name="Morgado L.N."/>
            <person name="Niskanen T."/>
            <person name="Noordeloos M.E."/>
            <person name="Ohm R.A."/>
            <person name="Ortiz-Santana B."/>
            <person name="Ovrebo C."/>
            <person name="Racz N."/>
            <person name="Riley R."/>
            <person name="Savchenko A."/>
            <person name="Shiryaev A."/>
            <person name="Soop K."/>
            <person name="Spirin V."/>
            <person name="Szebenyi C."/>
            <person name="Tomsovsky M."/>
            <person name="Tulloss R.E."/>
            <person name="Uehling J."/>
            <person name="Grigoriev I.V."/>
            <person name="Vagvolgyi C."/>
            <person name="Papp T."/>
            <person name="Martin F.M."/>
            <person name="Miettinen O."/>
            <person name="Hibbett D.S."/>
            <person name="Nagy L.G."/>
        </authorList>
    </citation>
    <scope>NUCLEOTIDE SEQUENCE [LARGE SCALE GENOMIC DNA]</scope>
    <source>
        <strain evidence="2 3">OMC1185</strain>
    </source>
</reference>
<evidence type="ECO:0000256" key="1">
    <source>
        <dbReference type="SAM" id="MobiDB-lite"/>
    </source>
</evidence>
<feature type="compositionally biased region" description="Basic and acidic residues" evidence="1">
    <location>
        <begin position="80"/>
        <end position="94"/>
    </location>
</feature>
<dbReference type="AlphaFoldDB" id="A0A5C3NLM3"/>
<gene>
    <name evidence="2" type="ORF">OE88DRAFT_1643004</name>
</gene>
<evidence type="ECO:0000313" key="3">
    <source>
        <dbReference type="Proteomes" id="UP000305948"/>
    </source>
</evidence>